<feature type="region of interest" description="Disordered" evidence="11">
    <location>
        <begin position="868"/>
        <end position="911"/>
    </location>
</feature>
<comment type="subcellular location">
    <subcellularLocation>
        <location evidence="1">Cell membrane</location>
        <topology evidence="1">Multi-pass membrane protein</topology>
    </subcellularLocation>
</comment>
<keyword evidence="7" id="KW-0406">Ion transport</keyword>
<evidence type="ECO:0000256" key="8">
    <source>
        <dbReference type="ARBA" id="ARBA00023303"/>
    </source>
</evidence>
<evidence type="ECO:0000256" key="12">
    <source>
        <dbReference type="SAM" id="Phobius"/>
    </source>
</evidence>
<dbReference type="GO" id="GO:0005886">
    <property type="term" value="C:plasma membrane"/>
    <property type="evidence" value="ECO:0007669"/>
    <property type="project" value="UniProtKB-SubCell"/>
</dbReference>
<feature type="compositionally biased region" description="Polar residues" evidence="11">
    <location>
        <begin position="87"/>
        <end position="98"/>
    </location>
</feature>
<keyword evidence="12" id="KW-1133">Transmembrane helix</keyword>
<evidence type="ECO:0000313" key="13">
    <source>
        <dbReference type="EMBL" id="KAL1525758.1"/>
    </source>
</evidence>
<feature type="transmembrane region" description="Helical" evidence="12">
    <location>
        <begin position="660"/>
        <end position="682"/>
    </location>
</feature>
<dbReference type="Proteomes" id="UP001515480">
    <property type="component" value="Unassembled WGS sequence"/>
</dbReference>
<evidence type="ECO:0000256" key="7">
    <source>
        <dbReference type="ARBA" id="ARBA00023065"/>
    </source>
</evidence>
<accession>A0AB34JXU0</accession>
<dbReference type="InterPro" id="IPR024862">
    <property type="entry name" value="TRPV"/>
</dbReference>
<feature type="compositionally biased region" description="Polar residues" evidence="11">
    <location>
        <begin position="882"/>
        <end position="896"/>
    </location>
</feature>
<feature type="transmembrane region" description="Helical" evidence="12">
    <location>
        <begin position="505"/>
        <end position="522"/>
    </location>
</feature>
<evidence type="ECO:0000256" key="10">
    <source>
        <dbReference type="SAM" id="Coils"/>
    </source>
</evidence>
<evidence type="ECO:0008006" key="15">
    <source>
        <dbReference type="Google" id="ProtNLM"/>
    </source>
</evidence>
<keyword evidence="2" id="KW-0813">Transport</keyword>
<dbReference type="PROSITE" id="PS50297">
    <property type="entry name" value="ANK_REP_REGION"/>
    <property type="match status" value="2"/>
</dbReference>
<dbReference type="Pfam" id="PF12796">
    <property type="entry name" value="Ank_2"/>
    <property type="match status" value="1"/>
</dbReference>
<dbReference type="GO" id="GO:0098703">
    <property type="term" value="P:calcium ion import across plasma membrane"/>
    <property type="evidence" value="ECO:0007669"/>
    <property type="project" value="TreeGrafter"/>
</dbReference>
<keyword evidence="5" id="KW-0677">Repeat</keyword>
<evidence type="ECO:0000256" key="2">
    <source>
        <dbReference type="ARBA" id="ARBA00022448"/>
    </source>
</evidence>
<keyword evidence="6" id="KW-0106">Calcium</keyword>
<feature type="region of interest" description="Disordered" evidence="11">
    <location>
        <begin position="78"/>
        <end position="104"/>
    </location>
</feature>
<keyword evidence="12" id="KW-0472">Membrane</keyword>
<dbReference type="Gene3D" id="1.25.40.20">
    <property type="entry name" value="Ankyrin repeat-containing domain"/>
    <property type="match status" value="1"/>
</dbReference>
<feature type="transmembrane region" description="Helical" evidence="12">
    <location>
        <begin position="558"/>
        <end position="576"/>
    </location>
</feature>
<dbReference type="SMART" id="SM00248">
    <property type="entry name" value="ANK"/>
    <property type="match status" value="3"/>
</dbReference>
<dbReference type="PANTHER" id="PTHR10582">
    <property type="entry name" value="TRANSIENT RECEPTOR POTENTIAL ION CHANNEL PROTEIN"/>
    <property type="match status" value="1"/>
</dbReference>
<keyword evidence="3" id="KW-1003">Cell membrane</keyword>
<evidence type="ECO:0000256" key="11">
    <source>
        <dbReference type="SAM" id="MobiDB-lite"/>
    </source>
</evidence>
<keyword evidence="8" id="KW-0407">Ion channel</keyword>
<evidence type="ECO:0000256" key="9">
    <source>
        <dbReference type="PROSITE-ProRule" id="PRU00023"/>
    </source>
</evidence>
<feature type="transmembrane region" description="Helical" evidence="12">
    <location>
        <begin position="694"/>
        <end position="713"/>
    </location>
</feature>
<keyword evidence="10" id="KW-0175">Coiled coil</keyword>
<reference evidence="13 14" key="1">
    <citation type="journal article" date="2024" name="Science">
        <title>Giant polyketide synthase enzymes in the biosynthesis of giant marine polyether toxins.</title>
        <authorList>
            <person name="Fallon T.R."/>
            <person name="Shende V.V."/>
            <person name="Wierzbicki I.H."/>
            <person name="Pendleton A.L."/>
            <person name="Watervoot N.F."/>
            <person name="Auber R.P."/>
            <person name="Gonzalez D.J."/>
            <person name="Wisecaver J.H."/>
            <person name="Moore B.S."/>
        </authorList>
    </citation>
    <scope>NUCLEOTIDE SEQUENCE [LARGE SCALE GENOMIC DNA]</scope>
    <source>
        <strain evidence="13 14">12B1</strain>
    </source>
</reference>
<name>A0AB34JXU0_PRYPA</name>
<evidence type="ECO:0000256" key="4">
    <source>
        <dbReference type="ARBA" id="ARBA00022568"/>
    </source>
</evidence>
<organism evidence="13 14">
    <name type="scientific">Prymnesium parvum</name>
    <name type="common">Toxic golden alga</name>
    <dbReference type="NCBI Taxonomy" id="97485"/>
    <lineage>
        <taxon>Eukaryota</taxon>
        <taxon>Haptista</taxon>
        <taxon>Haptophyta</taxon>
        <taxon>Prymnesiophyceae</taxon>
        <taxon>Prymnesiales</taxon>
        <taxon>Prymnesiaceae</taxon>
        <taxon>Prymnesium</taxon>
    </lineage>
</organism>
<feature type="transmembrane region" description="Helical" evidence="12">
    <location>
        <begin position="733"/>
        <end position="752"/>
    </location>
</feature>
<feature type="repeat" description="ANK" evidence="9">
    <location>
        <begin position="332"/>
        <end position="364"/>
    </location>
</feature>
<evidence type="ECO:0000256" key="5">
    <source>
        <dbReference type="ARBA" id="ARBA00022737"/>
    </source>
</evidence>
<dbReference type="SUPFAM" id="SSF48403">
    <property type="entry name" value="Ankyrin repeat"/>
    <property type="match status" value="1"/>
</dbReference>
<comment type="caution">
    <text evidence="13">The sequence shown here is derived from an EMBL/GenBank/DDBJ whole genome shotgun (WGS) entry which is preliminary data.</text>
</comment>
<sequence length="911" mass="101745">MMETPSAQRLNGNSSSSSSPPVDAVKILLSVNKQKKYNGRAWKLLKDLQATRGIARQYLRLLELVLDFKEKLASRFKNRKSLDESSSEPSVAQSTGSVGNARMLDPDTKAPVRVLVYRLCSLESSGPWGPGKLIDLAKKHDTDQALTNAVHALLNERCCHDPIRARNVMTPEPVSLPAPRISTESSRMAPVKPTERTSVAWCKLRVLYYSGTLGTVLLKSCVTWGHVLLNGRGAVGETVLHLCCLLSSPLHHRIIRILVPWLQHKQAEHTRNCNGPALDVPYDGQPYAGEVALHFAVIQRNFELVQLLVSHGASVAPHASGNFLYSNINLYFGGTILGFAACLGEKEIVDYLIEHRADVNARDLGPCSTDLKLTETGMCRFNSVLHCCVLHQQEEMYRHLIWEHGANPWTVNELHDTPLLLAARISSTVMVKSAIDGTKQVLWVFGPVTCVRYPLLELEGDTCWKPGARKTVLQVIDEQRSSDLMYIEVIWRLLCDKWQEFAKAIFFWFVACNMVSLVSLTLSQCTAAHTASTTLGATCDAVLFVTFIPVALHGMPAIIGDFAYMFTLSISLYLLIHRLVTASRQNRRLHAGLALEISSCVLPWIACPFRFFPNYIDTHKVILGVSNAMGWMRFLQYAFKFSSQLGPLVLLVTKMLYENVIPFVAMYACFFAMFLTLLNGAYQAMGATSSLYECMLLLFQFTIGPSYQFFGVLEVHDDERLEGPTVLLTGGAQMAWIVLSNVILMNVLIAMMNTTYSQVFLQQEAQWRLQFLEQVLFVDATPSIFIPPFIPRRKRNGNYTSGVLKMFDSEHSATEVQSYFLQMELVSDGPAPQTTIDGLSSQVAKLEKQVKTQERLVKESLQKMHSKLDSLLERDVKGPQRVATSPSVRRNSSLSNPARPVRPKNENPLAA</sequence>
<dbReference type="InterPro" id="IPR036770">
    <property type="entry name" value="Ankyrin_rpt-contain_sf"/>
</dbReference>
<evidence type="ECO:0000256" key="1">
    <source>
        <dbReference type="ARBA" id="ARBA00004651"/>
    </source>
</evidence>
<feature type="transmembrane region" description="Helical" evidence="12">
    <location>
        <begin position="588"/>
        <end position="606"/>
    </location>
</feature>
<proteinExistence type="predicted"/>
<protein>
    <recommendedName>
        <fullName evidence="15">Ion transport domain-containing protein</fullName>
    </recommendedName>
</protein>
<keyword evidence="9" id="KW-0040">ANK repeat</keyword>
<evidence type="ECO:0000313" key="14">
    <source>
        <dbReference type="Proteomes" id="UP001515480"/>
    </source>
</evidence>
<feature type="repeat" description="ANK" evidence="9">
    <location>
        <begin position="288"/>
        <end position="320"/>
    </location>
</feature>
<keyword evidence="12" id="KW-0812">Transmembrane</keyword>
<feature type="coiled-coil region" evidence="10">
    <location>
        <begin position="836"/>
        <end position="863"/>
    </location>
</feature>
<evidence type="ECO:0000256" key="3">
    <source>
        <dbReference type="ARBA" id="ARBA00022475"/>
    </source>
</evidence>
<dbReference type="EMBL" id="JBGBPQ010000004">
    <property type="protein sequence ID" value="KAL1525758.1"/>
    <property type="molecule type" value="Genomic_DNA"/>
</dbReference>
<feature type="compositionally biased region" description="Basic and acidic residues" evidence="11">
    <location>
        <begin position="868"/>
        <end position="878"/>
    </location>
</feature>
<feature type="transmembrane region" description="Helical" evidence="12">
    <location>
        <begin position="534"/>
        <end position="552"/>
    </location>
</feature>
<feature type="region of interest" description="Disordered" evidence="11">
    <location>
        <begin position="1"/>
        <end position="21"/>
    </location>
</feature>
<gene>
    <name evidence="13" type="ORF">AB1Y20_020601</name>
</gene>
<dbReference type="GO" id="GO:0005262">
    <property type="term" value="F:calcium channel activity"/>
    <property type="evidence" value="ECO:0007669"/>
    <property type="project" value="TreeGrafter"/>
</dbReference>
<dbReference type="AlphaFoldDB" id="A0AB34JXU0"/>
<evidence type="ECO:0000256" key="6">
    <source>
        <dbReference type="ARBA" id="ARBA00022837"/>
    </source>
</evidence>
<dbReference type="InterPro" id="IPR002110">
    <property type="entry name" value="Ankyrin_rpt"/>
</dbReference>
<dbReference type="PROSITE" id="PS50088">
    <property type="entry name" value="ANK_REPEAT"/>
    <property type="match status" value="2"/>
</dbReference>
<keyword evidence="14" id="KW-1185">Reference proteome</keyword>
<dbReference type="PANTHER" id="PTHR10582:SF2">
    <property type="entry name" value="INACTIVE"/>
    <property type="match status" value="1"/>
</dbReference>
<keyword evidence="4" id="KW-0109">Calcium transport</keyword>
<feature type="compositionally biased region" description="Polar residues" evidence="11">
    <location>
        <begin position="1"/>
        <end position="13"/>
    </location>
</feature>